<dbReference type="Proteomes" id="UP001519064">
    <property type="component" value="Unassembled WGS sequence"/>
</dbReference>
<dbReference type="EMBL" id="JADKMA010000107">
    <property type="protein sequence ID" value="MBO8194022.1"/>
    <property type="molecule type" value="Genomic_DNA"/>
</dbReference>
<evidence type="ECO:0000313" key="1">
    <source>
        <dbReference type="EMBL" id="MBO8194022.1"/>
    </source>
</evidence>
<organism evidence="1 2">
    <name type="scientific">Streptomyces oryzae</name>
    <dbReference type="NCBI Taxonomy" id="1434886"/>
    <lineage>
        <taxon>Bacteria</taxon>
        <taxon>Bacillati</taxon>
        <taxon>Actinomycetota</taxon>
        <taxon>Actinomycetes</taxon>
        <taxon>Kitasatosporales</taxon>
        <taxon>Streptomycetaceae</taxon>
        <taxon>Streptomyces</taxon>
    </lineage>
</organism>
<dbReference type="SUPFAM" id="SSF51735">
    <property type="entry name" value="NAD(P)-binding Rossmann-fold domains"/>
    <property type="match status" value="1"/>
</dbReference>
<accession>A0ABS3XF59</accession>
<sequence>MSVAVVTGGTRGVGAGIARAFLRDGAEVVICARH</sequence>
<feature type="non-terminal residue" evidence="1">
    <location>
        <position position="34"/>
    </location>
</feature>
<evidence type="ECO:0000313" key="2">
    <source>
        <dbReference type="Proteomes" id="UP001519064"/>
    </source>
</evidence>
<name>A0ABS3XF59_9ACTN</name>
<protein>
    <submittedName>
        <fullName evidence="1">SDR family NAD(P)-dependent oxidoreductase</fullName>
    </submittedName>
</protein>
<dbReference type="InterPro" id="IPR002347">
    <property type="entry name" value="SDR_fam"/>
</dbReference>
<proteinExistence type="predicted"/>
<dbReference type="Gene3D" id="3.40.50.720">
    <property type="entry name" value="NAD(P)-binding Rossmann-like Domain"/>
    <property type="match status" value="1"/>
</dbReference>
<dbReference type="InterPro" id="IPR036291">
    <property type="entry name" value="NAD(P)-bd_dom_sf"/>
</dbReference>
<reference evidence="1 2" key="1">
    <citation type="submission" date="2020-11" db="EMBL/GenBank/DDBJ databases">
        <title>Streptomyces spirodelae sp. nov., isolated from duckweed.</title>
        <authorList>
            <person name="Saimee Y."/>
            <person name="Duangmal K."/>
        </authorList>
    </citation>
    <scope>NUCLEOTIDE SEQUENCE [LARGE SCALE GENOMIC DNA]</scope>
    <source>
        <strain evidence="1 2">S16-07</strain>
    </source>
</reference>
<dbReference type="Pfam" id="PF00106">
    <property type="entry name" value="adh_short"/>
    <property type="match status" value="1"/>
</dbReference>
<keyword evidence="2" id="KW-1185">Reference proteome</keyword>
<comment type="caution">
    <text evidence="1">The sequence shown here is derived from an EMBL/GenBank/DDBJ whole genome shotgun (WGS) entry which is preliminary data.</text>
</comment>
<dbReference type="RefSeq" id="WP_209241155.1">
    <property type="nucleotide sequence ID" value="NZ_JADKMA010000107.1"/>
</dbReference>
<gene>
    <name evidence="1" type="ORF">ITI46_20480</name>
</gene>